<sequence length="58" mass="6495">MVKNLLKACFMMAALTAAGQAAAETYTVGSGGTYRPFEFEKQPETAGRFRHRHHQSHR</sequence>
<organism evidence="2 3">
    <name type="scientific">Klebsiella pneumoniae</name>
    <dbReference type="NCBI Taxonomy" id="573"/>
    <lineage>
        <taxon>Bacteria</taxon>
        <taxon>Pseudomonadati</taxon>
        <taxon>Pseudomonadota</taxon>
        <taxon>Gammaproteobacteria</taxon>
        <taxon>Enterobacterales</taxon>
        <taxon>Enterobacteriaceae</taxon>
        <taxon>Klebsiella/Raoultella group</taxon>
        <taxon>Klebsiella</taxon>
        <taxon>Klebsiella pneumoniae complex</taxon>
    </lineage>
</organism>
<evidence type="ECO:0000313" key="2">
    <source>
        <dbReference type="EMBL" id="STV26382.1"/>
    </source>
</evidence>
<feature type="signal peptide" evidence="1">
    <location>
        <begin position="1"/>
        <end position="23"/>
    </location>
</feature>
<dbReference type="EMBL" id="UGMD01000002">
    <property type="protein sequence ID" value="STV26382.1"/>
    <property type="molecule type" value="Genomic_DNA"/>
</dbReference>
<protein>
    <submittedName>
        <fullName evidence="2">Amino acid ABC transporter periplasmic amino acid-binding protein</fullName>
    </submittedName>
</protein>
<gene>
    <name evidence="2" type="ORF">NCTC204_05046</name>
</gene>
<dbReference type="Proteomes" id="UP000255192">
    <property type="component" value="Unassembled WGS sequence"/>
</dbReference>
<dbReference type="AlphaFoldDB" id="A0A378B025"/>
<evidence type="ECO:0000256" key="1">
    <source>
        <dbReference type="SAM" id="SignalP"/>
    </source>
</evidence>
<evidence type="ECO:0000313" key="3">
    <source>
        <dbReference type="Proteomes" id="UP000255192"/>
    </source>
</evidence>
<proteinExistence type="predicted"/>
<reference evidence="2 3" key="1">
    <citation type="submission" date="2018-06" db="EMBL/GenBank/DDBJ databases">
        <authorList>
            <consortium name="Pathogen Informatics"/>
            <person name="Doyle S."/>
        </authorList>
    </citation>
    <scope>NUCLEOTIDE SEQUENCE [LARGE SCALE GENOMIC DNA]</scope>
    <source>
        <strain evidence="2 3">NCTC204</strain>
    </source>
</reference>
<keyword evidence="1" id="KW-0732">Signal</keyword>
<accession>A0A378B025</accession>
<feature type="chain" id="PRO_5017077278" evidence="1">
    <location>
        <begin position="24"/>
        <end position="58"/>
    </location>
</feature>
<name>A0A378B025_KLEPN</name>